<evidence type="ECO:0000256" key="9">
    <source>
        <dbReference type="ARBA" id="ARBA00023002"/>
    </source>
</evidence>
<dbReference type="CDD" id="cd08154">
    <property type="entry name" value="catalase_clade_1"/>
    <property type="match status" value="1"/>
</dbReference>
<keyword evidence="11 12" id="KW-0376">Hydrogen peroxide</keyword>
<dbReference type="Pfam" id="PF00199">
    <property type="entry name" value="Catalase"/>
    <property type="match status" value="1"/>
</dbReference>
<dbReference type="EC" id="1.11.1.6" evidence="4 12"/>
<dbReference type="InterPro" id="IPR024708">
    <property type="entry name" value="Catalase_AS"/>
</dbReference>
<sequence length="507" mass="57700">MKKTAIFIAFFACCIAYGQVITTNGGVPVGDNQNSKTVGRYGEVLLEDIHLIEKLAAFDRERIPERVVHARGAGAFGHFISTKDMSRFTKASLFQGNGKKTDVAVRFSTVIHGKGSPETARDPRGFAVKFYTDQGNYDIVGNNLPVFFIRDAIKFPDMVHSLKPSPVTNKQDPNRFFDFFSNVPESTHMITRLYTDLGIPKGYQFMNGSSVHGFKWVNDRGEVTYVKYSWVSKQGEINLDIDQAAEQQSKDWQHATVSLRDDIANNKFPQWDLFVQLIKPRDLHSFDFWPLDATKDWPADQIQKIKIGTMILNKNPINFFEQVESIAMAPGNLVPGIEPSEDKLLQGRLFSYFDTQRHRLGPNNQQIAVNRPKIQVVNYNSDSFSSADNSKFPNPDVNYEPSNKVNLSDDASFKFSQRKIKYTRITQGSITKTNNFGQAGDFYRSLSAKDKDNLIRNLTGDLGQVTDRRIQKKMIIHFYRADRNYGMRVARALGFSQNDFMQHRGQH</sequence>
<evidence type="ECO:0000256" key="1">
    <source>
        <dbReference type="ARBA" id="ARBA00001971"/>
    </source>
</evidence>
<evidence type="ECO:0000259" key="14">
    <source>
        <dbReference type="SMART" id="SM01060"/>
    </source>
</evidence>
<organism evidence="15 16">
    <name type="scientific">Tenacibaculum vairaonense</name>
    <dbReference type="NCBI Taxonomy" id="3137860"/>
    <lineage>
        <taxon>Bacteria</taxon>
        <taxon>Pseudomonadati</taxon>
        <taxon>Bacteroidota</taxon>
        <taxon>Flavobacteriia</taxon>
        <taxon>Flavobacteriales</taxon>
        <taxon>Flavobacteriaceae</taxon>
        <taxon>Tenacibaculum</taxon>
    </lineage>
</organism>
<feature type="signal peptide" evidence="13">
    <location>
        <begin position="1"/>
        <end position="18"/>
    </location>
</feature>
<dbReference type="RefSeq" id="WP_348702457.1">
    <property type="nucleotide sequence ID" value="NZ_CAXIYA010000003.1"/>
</dbReference>
<keyword evidence="16" id="KW-1185">Reference proteome</keyword>
<dbReference type="Pfam" id="PF06628">
    <property type="entry name" value="Catalase-rel"/>
    <property type="match status" value="1"/>
</dbReference>
<keyword evidence="8 12" id="KW-0479">Metal-binding</keyword>
<dbReference type="PIRSF" id="PIRSF038928">
    <property type="entry name" value="Catalase_clade1-3"/>
    <property type="match status" value="1"/>
</dbReference>
<dbReference type="PROSITE" id="PS00437">
    <property type="entry name" value="CATALASE_1"/>
    <property type="match status" value="1"/>
</dbReference>
<dbReference type="InterPro" id="IPR020835">
    <property type="entry name" value="Catalase_sf"/>
</dbReference>
<accession>A0ABM9PK94</accession>
<comment type="cofactor">
    <cofactor evidence="1">
        <name>heme</name>
        <dbReference type="ChEBI" id="CHEBI:30413"/>
    </cofactor>
</comment>
<dbReference type="InterPro" id="IPR011614">
    <property type="entry name" value="Catalase_core"/>
</dbReference>
<dbReference type="PANTHER" id="PTHR11465:SF23">
    <property type="entry name" value="CATALASE-2"/>
    <property type="match status" value="1"/>
</dbReference>
<dbReference type="PRINTS" id="PR00067">
    <property type="entry name" value="CATALASE"/>
</dbReference>
<reference evidence="15 16" key="1">
    <citation type="submission" date="2024-05" db="EMBL/GenBank/DDBJ databases">
        <authorList>
            <person name="Duchaud E."/>
        </authorList>
    </citation>
    <scope>NUCLEOTIDE SEQUENCE [LARGE SCALE GENOMIC DNA]</scope>
    <source>
        <strain evidence="15">Ena-SAMPLE-TAB-13-05-2024-13:56:06:370-140305</strain>
    </source>
</reference>
<comment type="function">
    <text evidence="2">Decomposes hydrogen peroxide into water and oxygen; serves to protect cells from the toxic effects of hydrogen peroxide.</text>
</comment>
<keyword evidence="9 12" id="KW-0560">Oxidoreductase</keyword>
<comment type="catalytic activity">
    <reaction evidence="12">
        <text>2 H2O2 = O2 + 2 H2O</text>
        <dbReference type="Rhea" id="RHEA:20309"/>
        <dbReference type="ChEBI" id="CHEBI:15377"/>
        <dbReference type="ChEBI" id="CHEBI:15379"/>
        <dbReference type="ChEBI" id="CHEBI:16240"/>
        <dbReference type="EC" id="1.11.1.6"/>
    </reaction>
</comment>
<evidence type="ECO:0000256" key="3">
    <source>
        <dbReference type="ARBA" id="ARBA00005329"/>
    </source>
</evidence>
<evidence type="ECO:0000256" key="12">
    <source>
        <dbReference type="RuleBase" id="RU000498"/>
    </source>
</evidence>
<evidence type="ECO:0000256" key="7">
    <source>
        <dbReference type="ARBA" id="ARBA00022617"/>
    </source>
</evidence>
<dbReference type="PANTHER" id="PTHR11465">
    <property type="entry name" value="CATALASE"/>
    <property type="match status" value="1"/>
</dbReference>
<name>A0ABM9PK94_9FLAO</name>
<keyword evidence="10 12" id="KW-0408">Iron</keyword>
<evidence type="ECO:0000256" key="6">
    <source>
        <dbReference type="ARBA" id="ARBA00022559"/>
    </source>
</evidence>
<dbReference type="PROSITE" id="PS00438">
    <property type="entry name" value="CATALASE_2"/>
    <property type="match status" value="1"/>
</dbReference>
<keyword evidence="7 12" id="KW-0349">Heme</keyword>
<gene>
    <name evidence="15" type="ORF">T190115A13A_10219</name>
</gene>
<keyword evidence="6 12" id="KW-0575">Peroxidase</keyword>
<evidence type="ECO:0000256" key="13">
    <source>
        <dbReference type="SAM" id="SignalP"/>
    </source>
</evidence>
<keyword evidence="13" id="KW-0732">Signal</keyword>
<dbReference type="InterPro" id="IPR024711">
    <property type="entry name" value="Catalase_clade1/3"/>
</dbReference>
<comment type="caution">
    <text evidence="15">The sequence shown here is derived from an EMBL/GenBank/DDBJ whole genome shotgun (WGS) entry which is preliminary data.</text>
</comment>
<evidence type="ECO:0000256" key="5">
    <source>
        <dbReference type="ARBA" id="ARBA00014132"/>
    </source>
</evidence>
<feature type="domain" description="Catalase core" evidence="14">
    <location>
        <begin position="22"/>
        <end position="408"/>
    </location>
</feature>
<dbReference type="PROSITE" id="PS51402">
    <property type="entry name" value="CATALASE_3"/>
    <property type="match status" value="1"/>
</dbReference>
<proteinExistence type="inferred from homology"/>
<dbReference type="EMBL" id="CAXJRC010000011">
    <property type="protein sequence ID" value="CAL2106063.1"/>
    <property type="molecule type" value="Genomic_DNA"/>
</dbReference>
<evidence type="ECO:0000256" key="11">
    <source>
        <dbReference type="ARBA" id="ARBA00023324"/>
    </source>
</evidence>
<evidence type="ECO:0000256" key="4">
    <source>
        <dbReference type="ARBA" id="ARBA00012314"/>
    </source>
</evidence>
<dbReference type="InterPro" id="IPR002226">
    <property type="entry name" value="Catalase_haem_BS"/>
</dbReference>
<dbReference type="InterPro" id="IPR018028">
    <property type="entry name" value="Catalase"/>
</dbReference>
<dbReference type="Gene3D" id="2.40.180.10">
    <property type="entry name" value="Catalase core domain"/>
    <property type="match status" value="1"/>
</dbReference>
<dbReference type="InterPro" id="IPR010582">
    <property type="entry name" value="Catalase_immune_responsive"/>
</dbReference>
<dbReference type="GO" id="GO:0004096">
    <property type="term" value="F:catalase activity"/>
    <property type="evidence" value="ECO:0007669"/>
    <property type="project" value="UniProtKB-EC"/>
</dbReference>
<evidence type="ECO:0000256" key="10">
    <source>
        <dbReference type="ARBA" id="ARBA00023004"/>
    </source>
</evidence>
<comment type="similarity">
    <text evidence="3 12">Belongs to the catalase family.</text>
</comment>
<evidence type="ECO:0000256" key="8">
    <source>
        <dbReference type="ARBA" id="ARBA00022723"/>
    </source>
</evidence>
<evidence type="ECO:0000313" key="15">
    <source>
        <dbReference type="EMBL" id="CAL2106063.1"/>
    </source>
</evidence>
<feature type="chain" id="PRO_5047237679" description="Catalase" evidence="13">
    <location>
        <begin position="19"/>
        <end position="507"/>
    </location>
</feature>
<protein>
    <recommendedName>
        <fullName evidence="5 12">Catalase</fullName>
        <ecNumber evidence="4 12">1.11.1.6</ecNumber>
    </recommendedName>
</protein>
<dbReference type="Proteomes" id="UP001497602">
    <property type="component" value="Unassembled WGS sequence"/>
</dbReference>
<dbReference type="SMART" id="SM01060">
    <property type="entry name" value="Catalase"/>
    <property type="match status" value="1"/>
</dbReference>
<evidence type="ECO:0000313" key="16">
    <source>
        <dbReference type="Proteomes" id="UP001497602"/>
    </source>
</evidence>
<dbReference type="SUPFAM" id="SSF56634">
    <property type="entry name" value="Heme-dependent catalase-like"/>
    <property type="match status" value="1"/>
</dbReference>
<evidence type="ECO:0000256" key="2">
    <source>
        <dbReference type="ARBA" id="ARBA00002974"/>
    </source>
</evidence>